<evidence type="ECO:0000256" key="6">
    <source>
        <dbReference type="ARBA" id="ARBA00023277"/>
    </source>
</evidence>
<keyword evidence="6" id="KW-0119">Carbohydrate metabolism</keyword>
<evidence type="ECO:0000259" key="10">
    <source>
        <dbReference type="PROSITE" id="PS51910"/>
    </source>
</evidence>
<proteinExistence type="inferred from homology"/>
<evidence type="ECO:0000256" key="7">
    <source>
        <dbReference type="ARBA" id="ARBA00023295"/>
    </source>
</evidence>
<feature type="domain" description="GH18" evidence="10">
    <location>
        <begin position="18"/>
        <end position="360"/>
    </location>
</feature>
<dbReference type="Gene3D" id="3.10.50.10">
    <property type="match status" value="1"/>
</dbReference>
<evidence type="ECO:0000256" key="1">
    <source>
        <dbReference type="ARBA" id="ARBA00000822"/>
    </source>
</evidence>
<sequence>MGCASSTENVDEDEQLGYANAVYYPNWKVYNGKQPNSIELKYVSHIFYAFALVKEDGTIYLSDSWADLEMPLEDGTQGCLRYFSQRKTVHDGLKLILSVGGANGSGNFAAVASDPQKTTTFIQSAKALVAEHNLDGFDIDWEHPTNPQEGELYATLIERMRAAFPAPRYTLTTALSAGTWVLRNIKLSRVIRSLDFINLMTYDFAGPWCPKSGHHAQLFTPDSPHDENATLSCQSALQYLHSMRVPMKKVLLGIPVYGRSFPGTTSIGQTPTSGAEHQEFDYCNLPLPGTEEQEDDRVGAGYCVDENAGFISYDTPRIVQQKARFARTRNMGGLFYWHAASDGDGPRNLVHAGYNALWNIR</sequence>
<keyword evidence="12" id="KW-1185">Reference proteome</keyword>
<dbReference type="AlphaFoldDB" id="A0A167UYB6"/>
<dbReference type="Pfam" id="PF00704">
    <property type="entry name" value="Glyco_hydro_18"/>
    <property type="match status" value="1"/>
</dbReference>
<dbReference type="InterPro" id="IPR001223">
    <property type="entry name" value="Glyco_hydro18_cat"/>
</dbReference>
<dbReference type="PANTHER" id="PTHR11177">
    <property type="entry name" value="CHITINASE"/>
    <property type="match status" value="1"/>
</dbReference>
<keyword evidence="7 9" id="KW-0326">Glycosidase</keyword>
<comment type="caution">
    <text evidence="11">The sequence shown here is derived from an EMBL/GenBank/DDBJ whole genome shotgun (WGS) entry which is preliminary data.</text>
</comment>
<accession>A0A167UYB6</accession>
<name>A0A167UYB6_9EURO</name>
<evidence type="ECO:0000256" key="8">
    <source>
        <dbReference type="ARBA" id="ARBA00023326"/>
    </source>
</evidence>
<evidence type="ECO:0000256" key="9">
    <source>
        <dbReference type="RuleBase" id="RU000489"/>
    </source>
</evidence>
<dbReference type="GO" id="GO:0006032">
    <property type="term" value="P:chitin catabolic process"/>
    <property type="evidence" value="ECO:0007669"/>
    <property type="project" value="UniProtKB-KW"/>
</dbReference>
<dbReference type="PROSITE" id="PS51910">
    <property type="entry name" value="GH18_2"/>
    <property type="match status" value="1"/>
</dbReference>
<dbReference type="Proteomes" id="UP000242877">
    <property type="component" value="Unassembled WGS sequence"/>
</dbReference>
<dbReference type="InterPro" id="IPR017853">
    <property type="entry name" value="GH"/>
</dbReference>
<dbReference type="EMBL" id="AZGZ01000048">
    <property type="protein sequence ID" value="KZZ86774.1"/>
    <property type="molecule type" value="Genomic_DNA"/>
</dbReference>
<dbReference type="InterPro" id="IPR029070">
    <property type="entry name" value="Chitinase_insertion_sf"/>
</dbReference>
<keyword evidence="5" id="KW-0146">Chitin degradation</keyword>
<dbReference type="GO" id="GO:0008061">
    <property type="term" value="F:chitin binding"/>
    <property type="evidence" value="ECO:0007669"/>
    <property type="project" value="InterPro"/>
</dbReference>
<evidence type="ECO:0000313" key="11">
    <source>
        <dbReference type="EMBL" id="KZZ86774.1"/>
    </source>
</evidence>
<dbReference type="SMART" id="SM00636">
    <property type="entry name" value="Glyco_18"/>
    <property type="match status" value="1"/>
</dbReference>
<evidence type="ECO:0000256" key="3">
    <source>
        <dbReference type="ARBA" id="ARBA00012729"/>
    </source>
</evidence>
<dbReference type="EC" id="3.2.1.14" evidence="3"/>
<protein>
    <recommendedName>
        <fullName evidence="3">chitinase</fullName>
        <ecNumber evidence="3">3.2.1.14</ecNumber>
    </recommendedName>
</protein>
<dbReference type="GO" id="GO:0000272">
    <property type="term" value="P:polysaccharide catabolic process"/>
    <property type="evidence" value="ECO:0007669"/>
    <property type="project" value="UniProtKB-KW"/>
</dbReference>
<evidence type="ECO:0000313" key="12">
    <source>
        <dbReference type="Proteomes" id="UP000242877"/>
    </source>
</evidence>
<evidence type="ECO:0000256" key="4">
    <source>
        <dbReference type="ARBA" id="ARBA00022801"/>
    </source>
</evidence>
<organism evidence="11 12">
    <name type="scientific">Ascosphaera apis ARSEF 7405</name>
    <dbReference type="NCBI Taxonomy" id="392613"/>
    <lineage>
        <taxon>Eukaryota</taxon>
        <taxon>Fungi</taxon>
        <taxon>Dikarya</taxon>
        <taxon>Ascomycota</taxon>
        <taxon>Pezizomycotina</taxon>
        <taxon>Eurotiomycetes</taxon>
        <taxon>Eurotiomycetidae</taxon>
        <taxon>Onygenales</taxon>
        <taxon>Ascosphaeraceae</taxon>
        <taxon>Ascosphaera</taxon>
    </lineage>
</organism>
<keyword evidence="4 9" id="KW-0378">Hydrolase</keyword>
<comment type="similarity">
    <text evidence="2">Belongs to the glycosyl hydrolase 18 family. Chitinase class V subfamily.</text>
</comment>
<comment type="catalytic activity">
    <reaction evidence="1">
        <text>Random endo-hydrolysis of N-acetyl-beta-D-glucosaminide (1-&gt;4)-beta-linkages in chitin and chitodextrins.</text>
        <dbReference type="EC" id="3.2.1.14"/>
    </reaction>
</comment>
<dbReference type="InterPro" id="IPR050314">
    <property type="entry name" value="Glycosyl_Hydrlase_18"/>
</dbReference>
<dbReference type="VEuPathDB" id="FungiDB:AAP_06244"/>
<reference evidence="11 12" key="1">
    <citation type="journal article" date="2016" name="Genome Biol. Evol.">
        <title>Divergent and convergent evolution of fungal pathogenicity.</title>
        <authorList>
            <person name="Shang Y."/>
            <person name="Xiao G."/>
            <person name="Zheng P."/>
            <person name="Cen K."/>
            <person name="Zhan S."/>
            <person name="Wang C."/>
        </authorList>
    </citation>
    <scope>NUCLEOTIDE SEQUENCE [LARGE SCALE GENOMIC DNA]</scope>
    <source>
        <strain evidence="11 12">ARSEF 7405</strain>
    </source>
</reference>
<dbReference type="SUPFAM" id="SSF51445">
    <property type="entry name" value="(Trans)glycosidases"/>
    <property type="match status" value="1"/>
</dbReference>
<keyword evidence="8" id="KW-0624">Polysaccharide degradation</keyword>
<dbReference type="GO" id="GO:0005576">
    <property type="term" value="C:extracellular region"/>
    <property type="evidence" value="ECO:0007669"/>
    <property type="project" value="TreeGrafter"/>
</dbReference>
<dbReference type="OrthoDB" id="76388at2759"/>
<dbReference type="InterPro" id="IPR011583">
    <property type="entry name" value="Chitinase_II/V-like_cat"/>
</dbReference>
<dbReference type="PROSITE" id="PS01095">
    <property type="entry name" value="GH18_1"/>
    <property type="match status" value="1"/>
</dbReference>
<evidence type="ECO:0000256" key="5">
    <source>
        <dbReference type="ARBA" id="ARBA00023024"/>
    </source>
</evidence>
<dbReference type="PANTHER" id="PTHR11177:SF228">
    <property type="entry name" value="CHITINASE"/>
    <property type="match status" value="1"/>
</dbReference>
<dbReference type="Gene3D" id="3.20.20.80">
    <property type="entry name" value="Glycosidases"/>
    <property type="match status" value="1"/>
</dbReference>
<gene>
    <name evidence="11" type="ORF">AAP_06244</name>
</gene>
<evidence type="ECO:0000256" key="2">
    <source>
        <dbReference type="ARBA" id="ARBA00008682"/>
    </source>
</evidence>
<dbReference type="SUPFAM" id="SSF54556">
    <property type="entry name" value="Chitinase insertion domain"/>
    <property type="match status" value="1"/>
</dbReference>
<dbReference type="InterPro" id="IPR001579">
    <property type="entry name" value="Glyco_hydro_18_chit_AS"/>
</dbReference>
<dbReference type="GO" id="GO:0008843">
    <property type="term" value="F:endochitinase activity"/>
    <property type="evidence" value="ECO:0007669"/>
    <property type="project" value="UniProtKB-EC"/>
</dbReference>